<comment type="caution">
    <text evidence="3">The sequence shown here is derived from an EMBL/GenBank/DDBJ whole genome shotgun (WGS) entry which is preliminary data.</text>
</comment>
<evidence type="ECO:0000256" key="1">
    <source>
        <dbReference type="ARBA" id="ARBA00006817"/>
    </source>
</evidence>
<dbReference type="Pfam" id="PF08327">
    <property type="entry name" value="AHSA1"/>
    <property type="match status" value="1"/>
</dbReference>
<keyword evidence="4" id="KW-1185">Reference proteome</keyword>
<reference evidence="3 4" key="1">
    <citation type="submission" date="2020-03" db="EMBL/GenBank/DDBJ databases">
        <title>Sequencing the genomes of 1000 actinobacteria strains.</title>
        <authorList>
            <person name="Klenk H.-P."/>
        </authorList>
    </citation>
    <scope>NUCLEOTIDE SEQUENCE [LARGE SCALE GENOMIC DNA]</scope>
    <source>
        <strain evidence="3 4">DSM 45668</strain>
    </source>
</reference>
<sequence>MTNEVGRTAGAGWQIGVSRTLPHPASAVWAFLTSAEGAAIWLGTAVPERPGERYETASGTAGEVRSFRELDRIRLTWRPRDWDHESTVQVTVSGSGDRSVLRFHQEWLANAEERARQREHWTGVIDRVADALGG</sequence>
<organism evidence="3 4">
    <name type="scientific">Amycolatopsis viridis</name>
    <dbReference type="NCBI Taxonomy" id="185678"/>
    <lineage>
        <taxon>Bacteria</taxon>
        <taxon>Bacillati</taxon>
        <taxon>Actinomycetota</taxon>
        <taxon>Actinomycetes</taxon>
        <taxon>Pseudonocardiales</taxon>
        <taxon>Pseudonocardiaceae</taxon>
        <taxon>Amycolatopsis</taxon>
    </lineage>
</organism>
<protein>
    <submittedName>
        <fullName evidence="3">Uncharacterized protein YndB with AHSA1/START domain</fullName>
    </submittedName>
</protein>
<dbReference type="Gene3D" id="3.30.530.20">
    <property type="match status" value="1"/>
</dbReference>
<evidence type="ECO:0000313" key="4">
    <source>
        <dbReference type="Proteomes" id="UP000754495"/>
    </source>
</evidence>
<dbReference type="RefSeq" id="WP_167112372.1">
    <property type="nucleotide sequence ID" value="NZ_JAANOU010000001.1"/>
</dbReference>
<dbReference type="CDD" id="cd07814">
    <property type="entry name" value="SRPBCC_CalC_Aha1-like"/>
    <property type="match status" value="1"/>
</dbReference>
<evidence type="ECO:0000313" key="3">
    <source>
        <dbReference type="EMBL" id="NIH79287.1"/>
    </source>
</evidence>
<gene>
    <name evidence="3" type="ORF">FHX46_001817</name>
</gene>
<name>A0ABX0SQN0_9PSEU</name>
<accession>A0ABX0SQN0</accession>
<dbReference type="SUPFAM" id="SSF55961">
    <property type="entry name" value="Bet v1-like"/>
    <property type="match status" value="1"/>
</dbReference>
<dbReference type="InterPro" id="IPR013538">
    <property type="entry name" value="ASHA1/2-like_C"/>
</dbReference>
<comment type="similarity">
    <text evidence="1">Belongs to the AHA1 family.</text>
</comment>
<evidence type="ECO:0000259" key="2">
    <source>
        <dbReference type="Pfam" id="PF08327"/>
    </source>
</evidence>
<dbReference type="InterPro" id="IPR023393">
    <property type="entry name" value="START-like_dom_sf"/>
</dbReference>
<proteinExistence type="inferred from homology"/>
<dbReference type="EMBL" id="JAANOU010000001">
    <property type="protein sequence ID" value="NIH79287.1"/>
    <property type="molecule type" value="Genomic_DNA"/>
</dbReference>
<dbReference type="Proteomes" id="UP000754495">
    <property type="component" value="Unassembled WGS sequence"/>
</dbReference>
<feature type="domain" description="Activator of Hsp90 ATPase homologue 1/2-like C-terminal" evidence="2">
    <location>
        <begin position="23"/>
        <end position="132"/>
    </location>
</feature>